<accession>A0A272EYC9</accession>
<protein>
    <recommendedName>
        <fullName evidence="1">B30.2/SPRY domain-containing protein</fullName>
    </recommendedName>
</protein>
<evidence type="ECO:0000259" key="1">
    <source>
        <dbReference type="PROSITE" id="PS50188"/>
    </source>
</evidence>
<dbReference type="SUPFAM" id="SSF49899">
    <property type="entry name" value="Concanavalin A-like lectins/glucanases"/>
    <property type="match status" value="1"/>
</dbReference>
<dbReference type="Gene3D" id="2.60.120.920">
    <property type="match status" value="1"/>
</dbReference>
<keyword evidence="5" id="KW-1185">Reference proteome</keyword>
<dbReference type="Proteomes" id="UP000216107">
    <property type="component" value="Unassembled WGS sequence"/>
</dbReference>
<dbReference type="EMBL" id="MDUX01000003">
    <property type="protein sequence ID" value="KAF7600631.1"/>
    <property type="molecule type" value="Genomic_DNA"/>
</dbReference>
<dbReference type="Pfam" id="PF13550">
    <property type="entry name" value="Phage-tail_3"/>
    <property type="match status" value="1"/>
</dbReference>
<dbReference type="OrthoDB" id="5917852at2"/>
<dbReference type="SMART" id="SM00449">
    <property type="entry name" value="SPRY"/>
    <property type="match status" value="1"/>
</dbReference>
<reference evidence="2 5" key="1">
    <citation type="submission" date="2016-08" db="EMBL/GenBank/DDBJ databases">
        <title>Candidatus Dactylopiibacterium carminicum genome sequence.</title>
        <authorList>
            <person name="Ramirez-Puebla S.T."/>
            <person name="Ormeno-Orrillo E."/>
            <person name="Vera-Ponce De Leon A."/>
            <person name="Luis L."/>
            <person name="Sanchez-Flores A."/>
            <person name="Monica R."/>
            <person name="Martinez-Romero E."/>
        </authorList>
    </citation>
    <scope>NUCLEOTIDE SEQUENCE [LARGE SCALE GENOMIC DNA]</scope>
    <source>
        <strain evidence="2">END1</strain>
    </source>
</reference>
<evidence type="ECO:0000313" key="3">
    <source>
        <dbReference type="EMBL" id="PAS95134.1"/>
    </source>
</evidence>
<dbReference type="InterPro" id="IPR001870">
    <property type="entry name" value="B30.2/SPRY"/>
</dbReference>
<evidence type="ECO:0000313" key="5">
    <source>
        <dbReference type="Proteomes" id="UP000623509"/>
    </source>
</evidence>
<dbReference type="Pfam" id="PF00622">
    <property type="entry name" value="SPRY"/>
    <property type="match status" value="1"/>
</dbReference>
<name>A0A272EYC9_9RHOO</name>
<dbReference type="InterPro" id="IPR032876">
    <property type="entry name" value="J_dom"/>
</dbReference>
<evidence type="ECO:0000313" key="2">
    <source>
        <dbReference type="EMBL" id="KAF7600631.1"/>
    </source>
</evidence>
<gene>
    <name evidence="2" type="ORF">BGI27_01740</name>
    <name evidence="3" type="ORF">CGU29_01430</name>
</gene>
<dbReference type="AlphaFoldDB" id="A0A272EYC9"/>
<dbReference type="CDD" id="cd00198">
    <property type="entry name" value="vWFA"/>
    <property type="match status" value="1"/>
</dbReference>
<organism evidence="3 4">
    <name type="scientific">Candidatus Dactylopiibacterium carminicum</name>
    <dbReference type="NCBI Taxonomy" id="857335"/>
    <lineage>
        <taxon>Bacteria</taxon>
        <taxon>Pseudomonadati</taxon>
        <taxon>Pseudomonadota</taxon>
        <taxon>Betaproteobacteria</taxon>
        <taxon>Rhodocyclales</taxon>
        <taxon>Rhodocyclaceae</taxon>
        <taxon>Candidatus Dactylopiibacterium</taxon>
    </lineage>
</organism>
<dbReference type="SUPFAM" id="SSF53300">
    <property type="entry name" value="vWA-like"/>
    <property type="match status" value="1"/>
</dbReference>
<dbReference type="Pfam" id="PF00092">
    <property type="entry name" value="VWA"/>
    <property type="match status" value="1"/>
</dbReference>
<dbReference type="InterPro" id="IPR003877">
    <property type="entry name" value="SPRY_dom"/>
</dbReference>
<dbReference type="Gene3D" id="3.40.50.410">
    <property type="entry name" value="von Willebrand factor, type A domain"/>
    <property type="match status" value="1"/>
</dbReference>
<dbReference type="EMBL" id="NMRN01000002">
    <property type="protein sequence ID" value="PAS95134.1"/>
    <property type="molecule type" value="Genomic_DNA"/>
</dbReference>
<feature type="domain" description="B30.2/SPRY" evidence="1">
    <location>
        <begin position="890"/>
        <end position="1084"/>
    </location>
</feature>
<evidence type="ECO:0000313" key="4">
    <source>
        <dbReference type="Proteomes" id="UP000216107"/>
    </source>
</evidence>
<reference evidence="3 4" key="2">
    <citation type="submission" date="2017-07" db="EMBL/GenBank/DDBJ databases">
        <title>Candidatus Dactylopiibacterium carminicum, a nitrogen-fixing symbiont of the cochineal insect Dactylopius coccus and Dactylopius opuntiae (Hemiptera: Coccoidea: Dactylopiidae).</title>
        <authorList>
            <person name="Vera A."/>
        </authorList>
    </citation>
    <scope>NUCLEOTIDE SEQUENCE [LARGE SCALE GENOMIC DNA]</scope>
    <source>
        <strain evidence="3 4">NFDCM</strain>
    </source>
</reference>
<dbReference type="CDD" id="cd11709">
    <property type="entry name" value="SPRY"/>
    <property type="match status" value="1"/>
</dbReference>
<dbReference type="InterPro" id="IPR013320">
    <property type="entry name" value="ConA-like_dom_sf"/>
</dbReference>
<dbReference type="InterPro" id="IPR036465">
    <property type="entry name" value="vWFA_dom_sf"/>
</dbReference>
<proteinExistence type="predicted"/>
<dbReference type="InterPro" id="IPR002035">
    <property type="entry name" value="VWF_A"/>
</dbReference>
<comment type="caution">
    <text evidence="3">The sequence shown here is derived from an EMBL/GenBank/DDBJ whole genome shotgun (WGS) entry which is preliminary data.</text>
</comment>
<dbReference type="PROSITE" id="PS50188">
    <property type="entry name" value="B302_SPRY"/>
    <property type="match status" value="1"/>
</dbReference>
<dbReference type="InterPro" id="IPR043136">
    <property type="entry name" value="B30.2/SPRY_sf"/>
</dbReference>
<dbReference type="RefSeq" id="WP_095523199.1">
    <property type="nucleotide sequence ID" value="NZ_MDUX01000003.1"/>
</dbReference>
<sequence length="1093" mass="116794">MGSSKKQTVGYWYRPMFHHGLCEAPIDAFLEFRCGDKTAWSGALTQSGRISVNAPDLFGGESDQGGIVGELDVMFGEVDQQPNDYLLSALGEQVPAWRGLATVVWRGGRYGAMSSYPAAASYKLRRAVKGWADDTCWYESRAAIAMRLGAKVALYFAIDLSGSMAGTRLTNMKTALIAVLDQLGDSIDGTSLDIMFSGFGTAQTIMRRDCTADDIADLQAWISARTASGGTNFAVGTQGMPAFYAGVSSTSAQKLAFFITDGEPDAPQEATALAARAYVDQVSGLLCYGINIDLTNTTYTAMVHNVDDVDVAVVSGGDPSAMVGVIRGVLYSGLAAMNLAHVLYQACTDPGMGREPAESMDDASWRTAADWFYANGFGICTSRSPAQESLATFRERIQKVGNCSVQRSAIDGKLRLNIANGEYDLESLPVITDDDILEFSKQPTTLVSAVNSLAVKYYDPDQKRNITTSPMQAPELIDAFGLIHQVVEYPEIPTAELALRVAERDLRAKMSPLQAFDLKVMPGAAYALEPNAYVRLQSPKRRIADMVCIVSGKQEGNLKSGAIALQLTQDVYSLPQTTVLEVETGVDTSPQAPTAIVDQRVFEAPYINVCATLPRAELSVLPADVGYALAVASDPTRNFGYVMAVSSGGPSFAEVDREEWCPTATVVEAAGYMNTVFTLAAGKLLDKVTVGAAVLWDGEIGRVDAIDVAAGTIEIARACADTVPQEHAAGSRLWFWQVAAASDATEYSDGKTIDVKLLTNSGSQLLAESAATTQSLTFDQRQVRPYPPANMQVNGEYFPDEVGLRPTTDDILITYTSRNRVLQADMLVAFTDSAVEPEEGTLYSIRLLARPALTEIYAADNVSDLSHAFSPEFGGDVRLQVWSTRAGLPSYQKLTCDFYLDATPPPIAQVLTWITQGTSPGAVISNGGKTFTSGPNAPANWHKGKANVQHVASSGSWYFEVTVDTVNAGATAIGIAVAGTSTTSSSGSTSNAGDGGRYQYFDSGQKRSNGTYSAYALGFSTGDIIGVSMQVVSGTTRVHFYKNGIDLGEAFSVAGATGSWEPHICSYSNTSLNVCALTFAETLKYPPDGFAPW</sequence>
<dbReference type="Proteomes" id="UP000623509">
    <property type="component" value="Unassembled WGS sequence"/>
</dbReference>